<reference evidence="1 2" key="1">
    <citation type="journal article" date="2022" name="bioRxiv">
        <title>Genomics of Preaxostyla Flagellates Illuminates Evolutionary Transitions and the Path Towards Mitochondrial Loss.</title>
        <authorList>
            <person name="Novak L.V.F."/>
            <person name="Treitli S.C."/>
            <person name="Pyrih J."/>
            <person name="Halakuc P."/>
            <person name="Pipaliya S.V."/>
            <person name="Vacek V."/>
            <person name="Brzon O."/>
            <person name="Soukal P."/>
            <person name="Eme L."/>
            <person name="Dacks J.B."/>
            <person name="Karnkowska A."/>
            <person name="Elias M."/>
            <person name="Hampl V."/>
        </authorList>
    </citation>
    <scope>NUCLEOTIDE SEQUENCE [LARGE SCALE GENOMIC DNA]</scope>
    <source>
        <strain evidence="1">NAU3</strain>
        <tissue evidence="1">Gut</tissue>
    </source>
</reference>
<gene>
    <name evidence="1" type="ORF">BLNAU_10103</name>
</gene>
<dbReference type="SMART" id="SM00175">
    <property type="entry name" value="RAB"/>
    <property type="match status" value="1"/>
</dbReference>
<evidence type="ECO:0000313" key="1">
    <source>
        <dbReference type="EMBL" id="KAK2954963.1"/>
    </source>
</evidence>
<dbReference type="InterPro" id="IPR050209">
    <property type="entry name" value="Rab_GTPases_membrane_traffic"/>
</dbReference>
<keyword evidence="2" id="KW-1185">Reference proteome</keyword>
<dbReference type="InterPro" id="IPR001806">
    <property type="entry name" value="Small_GTPase"/>
</dbReference>
<dbReference type="SUPFAM" id="SSF52540">
    <property type="entry name" value="P-loop containing nucleoside triphosphate hydrolases"/>
    <property type="match status" value="1"/>
</dbReference>
<name>A0ABQ9XU07_9EUKA</name>
<dbReference type="Proteomes" id="UP001281761">
    <property type="component" value="Unassembled WGS sequence"/>
</dbReference>
<sequence>MEHERVVKVLTIGDDDANITHLVYHLAHDRLTTFRYFLDFFTQTVRTGEEKVKFQLWDCSPSLRSPPLSRAWYRGTSVLLIAYNPIIKTTFTNVRRWFDDADCQLDSPAIRMLVEHTSSRNRPREVPIGAGQAMAESMGILFGEVDSSSGEFNDDLLELLANEIVSKFPLSDVPPSSHPPNRP</sequence>
<dbReference type="Gene3D" id="3.40.50.300">
    <property type="entry name" value="P-loop containing nucleotide triphosphate hydrolases"/>
    <property type="match status" value="1"/>
</dbReference>
<dbReference type="InterPro" id="IPR027417">
    <property type="entry name" value="P-loop_NTPase"/>
</dbReference>
<comment type="caution">
    <text evidence="1">The sequence shown here is derived from an EMBL/GenBank/DDBJ whole genome shotgun (WGS) entry which is preliminary data.</text>
</comment>
<evidence type="ECO:0000313" key="2">
    <source>
        <dbReference type="Proteomes" id="UP001281761"/>
    </source>
</evidence>
<organism evidence="1 2">
    <name type="scientific">Blattamonas nauphoetae</name>
    <dbReference type="NCBI Taxonomy" id="2049346"/>
    <lineage>
        <taxon>Eukaryota</taxon>
        <taxon>Metamonada</taxon>
        <taxon>Preaxostyla</taxon>
        <taxon>Oxymonadida</taxon>
        <taxon>Blattamonas</taxon>
    </lineage>
</organism>
<dbReference type="EMBL" id="JARBJD010000072">
    <property type="protein sequence ID" value="KAK2954963.1"/>
    <property type="molecule type" value="Genomic_DNA"/>
</dbReference>
<accession>A0ABQ9XU07</accession>
<dbReference type="PANTHER" id="PTHR47979">
    <property type="entry name" value="DRAB11-RELATED"/>
    <property type="match status" value="1"/>
</dbReference>
<protein>
    <submittedName>
        <fullName evidence="1">Uncharacterized protein</fullName>
    </submittedName>
</protein>
<proteinExistence type="predicted"/>
<dbReference type="PROSITE" id="PS51419">
    <property type="entry name" value="RAB"/>
    <property type="match status" value="1"/>
</dbReference>
<dbReference type="Pfam" id="PF00071">
    <property type="entry name" value="Ras"/>
    <property type="match status" value="1"/>
</dbReference>